<evidence type="ECO:0000313" key="3">
    <source>
        <dbReference type="Proteomes" id="UP000501179"/>
    </source>
</evidence>
<dbReference type="InterPro" id="IPR036527">
    <property type="entry name" value="SCP2_sterol-bd_dom_sf"/>
</dbReference>
<feature type="domain" description="SCP2" evidence="1">
    <location>
        <begin position="29"/>
        <end position="112"/>
    </location>
</feature>
<name>A0A6G9GWA7_9ACTN</name>
<keyword evidence="3" id="KW-1185">Reference proteome</keyword>
<dbReference type="SUPFAM" id="SSF55718">
    <property type="entry name" value="SCP-like"/>
    <property type="match status" value="1"/>
</dbReference>
<dbReference type="KEGG" id="slia:HA039_09770"/>
<gene>
    <name evidence="2" type="ORF">HA039_09770</name>
</gene>
<dbReference type="InterPro" id="IPR003033">
    <property type="entry name" value="SCP2_sterol-bd_dom"/>
</dbReference>
<organism evidence="2 3">
    <name type="scientific">Streptomyces liangshanensis</name>
    <dbReference type="NCBI Taxonomy" id="2717324"/>
    <lineage>
        <taxon>Bacteria</taxon>
        <taxon>Bacillati</taxon>
        <taxon>Actinomycetota</taxon>
        <taxon>Actinomycetes</taxon>
        <taxon>Kitasatosporales</taxon>
        <taxon>Streptomycetaceae</taxon>
        <taxon>Streptomyces</taxon>
    </lineage>
</organism>
<sequence length="130" mass="14073">MAVFESSAAAEEVFGRLFGILLEDEAFTSQLRAHDLSIRLTQTGPDCNIHVSADKLVVGQDAPEDATIKIKMSSDTAHSLWLGKLMMPTAIATGKVRIRGKVSRVLELVPILRPAFDEYPEIAAKAGLPV</sequence>
<dbReference type="EMBL" id="CP050177">
    <property type="protein sequence ID" value="QIQ02563.1"/>
    <property type="molecule type" value="Genomic_DNA"/>
</dbReference>
<evidence type="ECO:0000259" key="1">
    <source>
        <dbReference type="Pfam" id="PF02036"/>
    </source>
</evidence>
<proteinExistence type="predicted"/>
<reference evidence="2 3" key="1">
    <citation type="submission" date="2020-03" db="EMBL/GenBank/DDBJ databases">
        <title>A novel species.</title>
        <authorList>
            <person name="Gao J."/>
        </authorList>
    </citation>
    <scope>NUCLEOTIDE SEQUENCE [LARGE SCALE GENOMIC DNA]</scope>
    <source>
        <strain evidence="2 3">QMT-12</strain>
    </source>
</reference>
<evidence type="ECO:0000313" key="2">
    <source>
        <dbReference type="EMBL" id="QIQ02563.1"/>
    </source>
</evidence>
<protein>
    <submittedName>
        <fullName evidence="2">SCP2 sterol-binding domain-containing protein</fullName>
    </submittedName>
</protein>
<dbReference type="Gene3D" id="3.30.1050.10">
    <property type="entry name" value="SCP2 sterol-binding domain"/>
    <property type="match status" value="1"/>
</dbReference>
<dbReference type="Pfam" id="PF02036">
    <property type="entry name" value="SCP2"/>
    <property type="match status" value="1"/>
</dbReference>
<dbReference type="AlphaFoldDB" id="A0A6G9GWA7"/>
<dbReference type="RefSeq" id="WP_167026782.1">
    <property type="nucleotide sequence ID" value="NZ_CP050177.1"/>
</dbReference>
<accession>A0A6G9GWA7</accession>
<dbReference type="Proteomes" id="UP000501179">
    <property type="component" value="Chromosome"/>
</dbReference>